<evidence type="ECO:0000313" key="3">
    <source>
        <dbReference type="EMBL" id="QAY60715.1"/>
    </source>
</evidence>
<sequence length="347" mass="35439">MADRPALPPDEPTEPIEVPPKPPLPSAGRAAPAVEPEATTLPLPVVDAAAQAYPQAAYPQQYPQPAYPQTAVAPQAYPQTAVAPQAAASLPAPKKKRRGVVALVTTVIIVVVLAGAGVVSWFAGNAWAKDKVIAEVTQQTRTALDLDADQKVDVQVAEPMLPQLLAGTLSTLSITVPDAPLAGTTGSLTVHATDVSTDGGALGSAEATVTLTPDAITKLIGTFDDTVAGSLKVDGSNVTVDLNPSQFLSGISFALTLTPSAHDGALVLTPVKFTVGGASMDADTIRARFGTLAEGILADRTVCVADQFPKGLTLSKITVGSDAVDASFTVDPRTLSDPSLQKPGTCG</sequence>
<feature type="compositionally biased region" description="Pro residues" evidence="1">
    <location>
        <begin position="1"/>
        <end position="10"/>
    </location>
</feature>
<protein>
    <submittedName>
        <fullName evidence="3">DUF2993 domain-containing protein</fullName>
    </submittedName>
</protein>
<evidence type="ECO:0000256" key="1">
    <source>
        <dbReference type="SAM" id="MobiDB-lite"/>
    </source>
</evidence>
<proteinExistence type="predicted"/>
<feature type="region of interest" description="Disordered" evidence="1">
    <location>
        <begin position="1"/>
        <end position="38"/>
    </location>
</feature>
<dbReference type="Pfam" id="PF11209">
    <property type="entry name" value="LmeA"/>
    <property type="match status" value="1"/>
</dbReference>
<keyword evidence="2" id="KW-0812">Transmembrane</keyword>
<dbReference type="KEGG" id="mprt:ET475_12460"/>
<keyword evidence="2" id="KW-1133">Transmembrane helix</keyword>
<dbReference type="InterPro" id="IPR021373">
    <property type="entry name" value="DUF2993"/>
</dbReference>
<dbReference type="RefSeq" id="WP_129390686.1">
    <property type="nucleotide sequence ID" value="NZ_CP035494.1"/>
</dbReference>
<organism evidence="3 4">
    <name type="scientific">Microbacterium protaetiae</name>
    <dbReference type="NCBI Taxonomy" id="2509458"/>
    <lineage>
        <taxon>Bacteria</taxon>
        <taxon>Bacillati</taxon>
        <taxon>Actinomycetota</taxon>
        <taxon>Actinomycetes</taxon>
        <taxon>Micrococcales</taxon>
        <taxon>Microbacteriaceae</taxon>
        <taxon>Microbacterium</taxon>
    </lineage>
</organism>
<feature type="transmembrane region" description="Helical" evidence="2">
    <location>
        <begin position="100"/>
        <end position="123"/>
    </location>
</feature>
<dbReference type="Proteomes" id="UP000293995">
    <property type="component" value="Chromosome"/>
</dbReference>
<dbReference type="AlphaFoldDB" id="A0A4P6EEH9"/>
<accession>A0A4P6EEH9</accession>
<gene>
    <name evidence="3" type="ORF">ET475_12460</name>
</gene>
<evidence type="ECO:0000313" key="4">
    <source>
        <dbReference type="Proteomes" id="UP000293995"/>
    </source>
</evidence>
<evidence type="ECO:0000256" key="2">
    <source>
        <dbReference type="SAM" id="Phobius"/>
    </source>
</evidence>
<keyword evidence="4" id="KW-1185">Reference proteome</keyword>
<reference evidence="3 4" key="1">
    <citation type="submission" date="2019-01" db="EMBL/GenBank/DDBJ databases">
        <title>Genome sequencing of strain DFW100M-13.</title>
        <authorList>
            <person name="Heo J."/>
            <person name="Kim S.-J."/>
            <person name="Kim J.-S."/>
            <person name="Hong S.-B."/>
            <person name="Kwon S.-W."/>
        </authorList>
    </citation>
    <scope>NUCLEOTIDE SEQUENCE [LARGE SCALE GENOMIC DNA]</scope>
    <source>
        <strain evidence="3 4">DFW100M-13</strain>
    </source>
</reference>
<dbReference type="EMBL" id="CP035494">
    <property type="protein sequence ID" value="QAY60715.1"/>
    <property type="molecule type" value="Genomic_DNA"/>
</dbReference>
<keyword evidence="2" id="KW-0472">Membrane</keyword>
<dbReference type="OrthoDB" id="5123569at2"/>
<name>A0A4P6EEH9_9MICO</name>